<sequence length="135" mass="13908">MTVHASAVAVDGRGVLILGPSGSGKSALALRLMAAGAVLIADDRVVLRCDDGTLLADAPAALAGRIEARGIGILNAAHAPAPLHLAVDLGRDEPQRLPVRHHTIVCGVRLPLVLGPFGDHLAWGILQYLKAGRAE</sequence>
<dbReference type="GO" id="GO:0005524">
    <property type="term" value="F:ATP binding"/>
    <property type="evidence" value="ECO:0007669"/>
    <property type="project" value="InterPro"/>
</dbReference>
<reference evidence="2" key="1">
    <citation type="submission" date="2020-01" db="EMBL/GenBank/DDBJ databases">
        <authorList>
            <person name="Yang Y."/>
            <person name="Kwon Y.M."/>
        </authorList>
    </citation>
    <scope>NUCLEOTIDE SEQUENCE</scope>
    <source>
        <strain evidence="2">PG104</strain>
    </source>
</reference>
<name>A0A8J8MUA0_9RHOB</name>
<dbReference type="Proteomes" id="UP000679284">
    <property type="component" value="Chromosome"/>
</dbReference>
<dbReference type="EMBL" id="CP047289">
    <property type="protein sequence ID" value="QUS36531.1"/>
    <property type="molecule type" value="Genomic_DNA"/>
</dbReference>
<accession>A0A8J8MUA0</accession>
<dbReference type="SUPFAM" id="SSF53795">
    <property type="entry name" value="PEP carboxykinase-like"/>
    <property type="match status" value="1"/>
</dbReference>
<dbReference type="AlphaFoldDB" id="A0A8J8MUA0"/>
<dbReference type="InterPro" id="IPR011104">
    <property type="entry name" value="Hpr_kin/Pase_C"/>
</dbReference>
<proteinExistence type="predicted"/>
<keyword evidence="3" id="KW-1185">Reference proteome</keyword>
<protein>
    <submittedName>
        <fullName evidence="2">Serine kinase</fullName>
    </submittedName>
</protein>
<evidence type="ECO:0000259" key="1">
    <source>
        <dbReference type="Pfam" id="PF07475"/>
    </source>
</evidence>
<organism evidence="2 3">
    <name type="scientific">Falsirhodobacter algicola</name>
    <dbReference type="NCBI Taxonomy" id="2692330"/>
    <lineage>
        <taxon>Bacteria</taxon>
        <taxon>Pseudomonadati</taxon>
        <taxon>Pseudomonadota</taxon>
        <taxon>Alphaproteobacteria</taxon>
        <taxon>Rhodobacterales</taxon>
        <taxon>Paracoccaceae</taxon>
        <taxon>Falsirhodobacter</taxon>
    </lineage>
</organism>
<evidence type="ECO:0000313" key="2">
    <source>
        <dbReference type="EMBL" id="QUS36531.1"/>
    </source>
</evidence>
<keyword evidence="2" id="KW-0418">Kinase</keyword>
<dbReference type="Pfam" id="PF07475">
    <property type="entry name" value="Hpr_kinase_C"/>
    <property type="match status" value="1"/>
</dbReference>
<dbReference type="GO" id="GO:0006109">
    <property type="term" value="P:regulation of carbohydrate metabolic process"/>
    <property type="evidence" value="ECO:0007669"/>
    <property type="project" value="InterPro"/>
</dbReference>
<dbReference type="InterPro" id="IPR027417">
    <property type="entry name" value="P-loop_NTPase"/>
</dbReference>
<dbReference type="CDD" id="cd01918">
    <property type="entry name" value="HprK_C"/>
    <property type="match status" value="1"/>
</dbReference>
<dbReference type="RefSeq" id="WP_211783754.1">
    <property type="nucleotide sequence ID" value="NZ_CP047289.1"/>
</dbReference>
<evidence type="ECO:0000313" key="3">
    <source>
        <dbReference type="Proteomes" id="UP000679284"/>
    </source>
</evidence>
<dbReference type="Gene3D" id="3.40.50.300">
    <property type="entry name" value="P-loop containing nucleotide triphosphate hydrolases"/>
    <property type="match status" value="1"/>
</dbReference>
<dbReference type="KEGG" id="fap:GR316_09820"/>
<feature type="domain" description="HPr kinase/phosphorylase C-terminal" evidence="1">
    <location>
        <begin position="2"/>
        <end position="77"/>
    </location>
</feature>
<gene>
    <name evidence="2" type="ORF">GR316_09820</name>
</gene>
<dbReference type="GO" id="GO:0000155">
    <property type="term" value="F:phosphorelay sensor kinase activity"/>
    <property type="evidence" value="ECO:0007669"/>
    <property type="project" value="InterPro"/>
</dbReference>
<keyword evidence="2" id="KW-0808">Transferase</keyword>